<feature type="domain" description="DUF2202" evidence="1">
    <location>
        <begin position="56"/>
        <end position="217"/>
    </location>
</feature>
<dbReference type="Proteomes" id="UP000280881">
    <property type="component" value="Unassembled WGS sequence"/>
</dbReference>
<dbReference type="InterPro" id="IPR019243">
    <property type="entry name" value="DUF2202"/>
</dbReference>
<evidence type="ECO:0000259" key="1">
    <source>
        <dbReference type="Pfam" id="PF09968"/>
    </source>
</evidence>
<dbReference type="EMBL" id="RBIE01000001">
    <property type="protein sequence ID" value="RKQ63853.1"/>
    <property type="molecule type" value="Genomic_DNA"/>
</dbReference>
<evidence type="ECO:0000313" key="2">
    <source>
        <dbReference type="EMBL" id="RKQ63853.1"/>
    </source>
</evidence>
<accession>A0A420W941</accession>
<reference evidence="2 3" key="1">
    <citation type="submission" date="2018-10" db="EMBL/GenBank/DDBJ databases">
        <title>Genomic Encyclopedia of Type Strains, Phase IV (KMG-IV): sequencing the most valuable type-strain genomes for metagenomic binning, comparative biology and taxonomic classification.</title>
        <authorList>
            <person name="Goeker M."/>
        </authorList>
    </citation>
    <scope>NUCLEOTIDE SEQUENCE [LARGE SCALE GENOMIC DNA]</scope>
    <source>
        <strain evidence="2 3">DSM 15521</strain>
    </source>
</reference>
<organism evidence="2 3">
    <name type="scientific">Thermovibrio guaymasensis</name>
    <dbReference type="NCBI Taxonomy" id="240167"/>
    <lineage>
        <taxon>Bacteria</taxon>
        <taxon>Pseudomonadati</taxon>
        <taxon>Aquificota</taxon>
        <taxon>Aquificia</taxon>
        <taxon>Desulfurobacteriales</taxon>
        <taxon>Desulfurobacteriaceae</taxon>
        <taxon>Thermovibrio</taxon>
    </lineage>
</organism>
<dbReference type="SUPFAM" id="SSF47240">
    <property type="entry name" value="Ferritin-like"/>
    <property type="match status" value="1"/>
</dbReference>
<proteinExistence type="predicted"/>
<evidence type="ECO:0000313" key="3">
    <source>
        <dbReference type="Proteomes" id="UP000280881"/>
    </source>
</evidence>
<dbReference type="AlphaFoldDB" id="A0A420W941"/>
<gene>
    <name evidence="2" type="ORF">C7457_0737</name>
</gene>
<comment type="caution">
    <text evidence="2">The sequence shown here is derived from an EMBL/GenBank/DDBJ whole genome shotgun (WGS) entry which is preliminary data.</text>
</comment>
<name>A0A420W941_9BACT</name>
<dbReference type="InterPro" id="IPR009078">
    <property type="entry name" value="Ferritin-like_SF"/>
</dbReference>
<dbReference type="InterPro" id="IPR012347">
    <property type="entry name" value="Ferritin-like"/>
</dbReference>
<dbReference type="Gene3D" id="1.20.1260.10">
    <property type="match status" value="1"/>
</dbReference>
<dbReference type="Pfam" id="PF09968">
    <property type="entry name" value="DUF2202"/>
    <property type="match status" value="1"/>
</dbReference>
<dbReference type="CDD" id="cd01048">
    <property type="entry name" value="Ferritin_like_AB2"/>
    <property type="match status" value="1"/>
</dbReference>
<protein>
    <recommendedName>
        <fullName evidence="1">DUF2202 domain-containing protein</fullName>
    </recommendedName>
</protein>
<sequence length="331" mass="38463">MNLIVGLIMRKLLLMTFVAALTGFLPQTVAAQGQRIKTYGAYMVQTLPKEPLSKEEINDLLHMREEEKLARDVYLTLGNYYPLPIFRNIARSEEQHMRMIKLLLDKYSLPDPVEESGGRVGVFKDPKLQKLYNKLVSRGKRSLIDALKVGATIEDLDIKDLEEALSRTDNKDIRVVYQNLMRGSRNHMRAFVRLLRRYGSDYQPRYISSEEFNSILSVKHEAGFYSPSGTYFGPRFLKGKVLKISQKPGFRRKNVMWWVVQIKTPQGEVSVRVAPVRWLPQFEVKAGDFVKVIRLPYWNIKGLNGYMACKLIDETAGKTYDFSKWRKWCRR</sequence>
<keyword evidence="3" id="KW-1185">Reference proteome</keyword>